<dbReference type="PANTHER" id="PTHR46929:SF33">
    <property type="entry name" value="L10-INTERACTING MYB DOMAIN-CONTAINING PROTEIN-LIKE ISOFORM X1"/>
    <property type="match status" value="1"/>
</dbReference>
<feature type="region of interest" description="Disordered" evidence="1">
    <location>
        <begin position="56"/>
        <end position="75"/>
    </location>
</feature>
<keyword evidence="4" id="KW-1185">Reference proteome</keyword>
<dbReference type="AlphaFoldDB" id="A0ABD1RNE5"/>
<sequence>MKAEKSVTAEDCVWDAYIKAHPDARSYRVKTVPCYHKLCVIYRQDKLEGVYSSLADSISPTTETPGDGKDEDPSASIDAIEGWTVSMERNLLNQNGFAWDETLQMIVADNDVWESYKKEHPDSILHRDKILPQYNDLSIIFGPTEIVEGEVEL</sequence>
<accession>A0ABD1RNE5</accession>
<comment type="caution">
    <text evidence="3">The sequence shown here is derived from an EMBL/GenBank/DDBJ whole genome shotgun (WGS) entry which is preliminary data.</text>
</comment>
<dbReference type="Pfam" id="PF12776">
    <property type="entry name" value="Myb_DNA-bind_3"/>
    <property type="match status" value="1"/>
</dbReference>
<evidence type="ECO:0000259" key="2">
    <source>
        <dbReference type="Pfam" id="PF12776"/>
    </source>
</evidence>
<dbReference type="PANTHER" id="PTHR46929">
    <property type="entry name" value="EXPRESSED PROTEIN"/>
    <property type="match status" value="1"/>
</dbReference>
<evidence type="ECO:0000313" key="4">
    <source>
        <dbReference type="Proteomes" id="UP001604277"/>
    </source>
</evidence>
<feature type="domain" description="Myb/SANT-like" evidence="2">
    <location>
        <begin position="89"/>
        <end position="116"/>
    </location>
</feature>
<dbReference type="InterPro" id="IPR024752">
    <property type="entry name" value="Myb/SANT-like_dom"/>
</dbReference>
<proteinExistence type="predicted"/>
<dbReference type="Proteomes" id="UP001604277">
    <property type="component" value="Unassembled WGS sequence"/>
</dbReference>
<protein>
    <recommendedName>
        <fullName evidence="2">Myb/SANT-like domain-containing protein</fullName>
    </recommendedName>
</protein>
<evidence type="ECO:0000313" key="3">
    <source>
        <dbReference type="EMBL" id="KAL2489932.1"/>
    </source>
</evidence>
<gene>
    <name evidence="3" type="ORF">Fot_43224</name>
</gene>
<organism evidence="3 4">
    <name type="scientific">Forsythia ovata</name>
    <dbReference type="NCBI Taxonomy" id="205694"/>
    <lineage>
        <taxon>Eukaryota</taxon>
        <taxon>Viridiplantae</taxon>
        <taxon>Streptophyta</taxon>
        <taxon>Embryophyta</taxon>
        <taxon>Tracheophyta</taxon>
        <taxon>Spermatophyta</taxon>
        <taxon>Magnoliopsida</taxon>
        <taxon>eudicotyledons</taxon>
        <taxon>Gunneridae</taxon>
        <taxon>Pentapetalae</taxon>
        <taxon>asterids</taxon>
        <taxon>lamiids</taxon>
        <taxon>Lamiales</taxon>
        <taxon>Oleaceae</taxon>
        <taxon>Forsythieae</taxon>
        <taxon>Forsythia</taxon>
    </lineage>
</organism>
<reference evidence="4" key="1">
    <citation type="submission" date="2024-07" db="EMBL/GenBank/DDBJ databases">
        <title>Two chromosome-level genome assemblies of Korean endemic species Abeliophyllum distichum and Forsythia ovata (Oleaceae).</title>
        <authorList>
            <person name="Jang H."/>
        </authorList>
    </citation>
    <scope>NUCLEOTIDE SEQUENCE [LARGE SCALE GENOMIC DNA]</scope>
</reference>
<evidence type="ECO:0000256" key="1">
    <source>
        <dbReference type="SAM" id="MobiDB-lite"/>
    </source>
</evidence>
<name>A0ABD1RNE5_9LAMI</name>
<dbReference type="EMBL" id="JBFOLJ010000012">
    <property type="protein sequence ID" value="KAL2489932.1"/>
    <property type="molecule type" value="Genomic_DNA"/>
</dbReference>